<dbReference type="Pfam" id="PF00400">
    <property type="entry name" value="WD40"/>
    <property type="match status" value="2"/>
</dbReference>
<feature type="compositionally biased region" description="Low complexity" evidence="6">
    <location>
        <begin position="229"/>
        <end position="254"/>
    </location>
</feature>
<dbReference type="EMBL" id="BJWK01000020">
    <property type="protein sequence ID" value="GEM12313.1"/>
    <property type="molecule type" value="Genomic_DNA"/>
</dbReference>
<comment type="similarity">
    <text evidence="3">Belongs to the WD repeat ASA1 family.</text>
</comment>
<feature type="repeat" description="WD" evidence="5">
    <location>
        <begin position="25"/>
        <end position="60"/>
    </location>
</feature>
<protein>
    <recommendedName>
        <fullName evidence="4">ASTRA-associated protein 1</fullName>
    </recommendedName>
</protein>
<feature type="region of interest" description="Disordered" evidence="6">
    <location>
        <begin position="224"/>
        <end position="257"/>
    </location>
</feature>
<evidence type="ECO:0000256" key="2">
    <source>
        <dbReference type="ARBA" id="ARBA00022737"/>
    </source>
</evidence>
<evidence type="ECO:0000256" key="3">
    <source>
        <dbReference type="ARBA" id="ARBA00037931"/>
    </source>
</evidence>
<evidence type="ECO:0000256" key="5">
    <source>
        <dbReference type="PROSITE-ProRule" id="PRU00221"/>
    </source>
</evidence>
<organism evidence="7 8">
    <name type="scientific">Rhodotorula toruloides</name>
    <name type="common">Yeast</name>
    <name type="synonym">Rhodosporidium toruloides</name>
    <dbReference type="NCBI Taxonomy" id="5286"/>
    <lineage>
        <taxon>Eukaryota</taxon>
        <taxon>Fungi</taxon>
        <taxon>Dikarya</taxon>
        <taxon>Basidiomycota</taxon>
        <taxon>Pucciniomycotina</taxon>
        <taxon>Microbotryomycetes</taxon>
        <taxon>Sporidiobolales</taxon>
        <taxon>Sporidiobolaceae</taxon>
        <taxon>Rhodotorula</taxon>
    </lineage>
</organism>
<keyword evidence="1 5" id="KW-0853">WD repeat</keyword>
<dbReference type="PANTHER" id="PTHR19854">
    <property type="entry name" value="TRANSDUCIN BETA-LIKE 3"/>
    <property type="match status" value="1"/>
</dbReference>
<gene>
    <name evidence="7" type="ORF">Rt10032_c20g6330</name>
</gene>
<dbReference type="Proteomes" id="UP000321518">
    <property type="component" value="Unassembled WGS sequence"/>
</dbReference>
<feature type="region of interest" description="Disordered" evidence="6">
    <location>
        <begin position="437"/>
        <end position="456"/>
    </location>
</feature>
<proteinExistence type="inferred from homology"/>
<dbReference type="PROSITE" id="PS50082">
    <property type="entry name" value="WD_REPEATS_2"/>
    <property type="match status" value="1"/>
</dbReference>
<sequence>MPVSSLAKRSSSSTPRSPPGPSYILRGHDTSVSCVRFSRCARLIFTGDTNGFVAVWDLRSFRPRFFWKAHDRGVLGVEEHGNGVLTQGRDNLVHFYRLSITPHSTGTSATLDHGAATAVPSPSSPSFGIKPAWSIDINAMNFCRMSVLCLSDRKGKGKEREMEDVPIMEEALMAVPSLTKDDFVDIFHIPSRARLHRSLGKDAFPLGVKTGTVMALHLFHLPSSPSPQNPSATTSSAANPSTSASASSFSPTQPRMQPPIAYSTSRLHLLIGYESGHLALFRFSPTASFERLRSQTDQPVDVYAPREGKMVEENEGWELVWSEKGHRDAVMSLAVTRDLRFAFTVAADHFVCKYRIFDVNEEEALLLRIHIEPTDAPGKSAVAVRSDGKLLATAGWDGELRLYSVKSLQPLAVLSHHRSSLQALDFAPLEPDENCSLADGYENSDDEEEGGRAQGGRAKAWVATGGQEAKVSLWEYVALGWKVVDHDAFKPNDKLGAWWPTIIDSAVLARSRSFVGTDRSTYSHLAGLRVKYWQGGLVEVTAEVWRRRTEG</sequence>
<dbReference type="PANTHER" id="PTHR19854:SF1">
    <property type="entry name" value="GUANINE NUCLEOTIDE-BINDING PROTEIN SUBUNIT BETA-LIKE PROTEIN 1"/>
    <property type="match status" value="1"/>
</dbReference>
<dbReference type="Gene3D" id="2.130.10.10">
    <property type="entry name" value="YVTN repeat-like/Quinoprotein amine dehydrogenase"/>
    <property type="match status" value="2"/>
</dbReference>
<dbReference type="SMART" id="SM00320">
    <property type="entry name" value="WD40"/>
    <property type="match status" value="5"/>
</dbReference>
<dbReference type="InterPro" id="IPR019775">
    <property type="entry name" value="WD40_repeat_CS"/>
</dbReference>
<dbReference type="SUPFAM" id="SSF50978">
    <property type="entry name" value="WD40 repeat-like"/>
    <property type="match status" value="1"/>
</dbReference>
<dbReference type="PROSITE" id="PS00678">
    <property type="entry name" value="WD_REPEATS_1"/>
    <property type="match status" value="1"/>
</dbReference>
<evidence type="ECO:0000313" key="7">
    <source>
        <dbReference type="EMBL" id="GEM12313.1"/>
    </source>
</evidence>
<accession>A0A511KPL6</accession>
<reference evidence="7 8" key="1">
    <citation type="submission" date="2019-07" db="EMBL/GenBank/DDBJ databases">
        <title>Rhodotorula toruloides NBRC10032 genome sequencing.</title>
        <authorList>
            <person name="Shida Y."/>
            <person name="Takaku H."/>
            <person name="Ogasawara W."/>
            <person name="Mori K."/>
        </authorList>
    </citation>
    <scope>NUCLEOTIDE SEQUENCE [LARGE SCALE GENOMIC DNA]</scope>
    <source>
        <strain evidence="7 8">NBRC10032</strain>
    </source>
</reference>
<evidence type="ECO:0000256" key="4">
    <source>
        <dbReference type="ARBA" id="ARBA00040563"/>
    </source>
</evidence>
<name>A0A511KPL6_RHOTO</name>
<comment type="caution">
    <text evidence="7">The sequence shown here is derived from an EMBL/GenBank/DDBJ whole genome shotgun (WGS) entry which is preliminary data.</text>
</comment>
<dbReference type="InterPro" id="IPR015943">
    <property type="entry name" value="WD40/YVTN_repeat-like_dom_sf"/>
</dbReference>
<dbReference type="PROSITE" id="PS50294">
    <property type="entry name" value="WD_REPEATS_REGION"/>
    <property type="match status" value="1"/>
</dbReference>
<evidence type="ECO:0000256" key="6">
    <source>
        <dbReference type="SAM" id="MobiDB-lite"/>
    </source>
</evidence>
<feature type="region of interest" description="Disordered" evidence="6">
    <location>
        <begin position="1"/>
        <end position="23"/>
    </location>
</feature>
<keyword evidence="2" id="KW-0677">Repeat</keyword>
<evidence type="ECO:0000256" key="1">
    <source>
        <dbReference type="ARBA" id="ARBA00022574"/>
    </source>
</evidence>
<dbReference type="InterPro" id="IPR036322">
    <property type="entry name" value="WD40_repeat_dom_sf"/>
</dbReference>
<dbReference type="InterPro" id="IPR001680">
    <property type="entry name" value="WD40_rpt"/>
</dbReference>
<dbReference type="AlphaFoldDB" id="A0A511KPL6"/>
<dbReference type="OrthoDB" id="7668193at2759"/>
<feature type="compositionally biased region" description="Low complexity" evidence="6">
    <location>
        <begin position="1"/>
        <end position="15"/>
    </location>
</feature>
<evidence type="ECO:0000313" key="8">
    <source>
        <dbReference type="Proteomes" id="UP000321518"/>
    </source>
</evidence>